<name>A0ACC2XPX2_9TREE</name>
<accession>A0ACC2XPX2</accession>
<proteinExistence type="predicted"/>
<evidence type="ECO:0000313" key="2">
    <source>
        <dbReference type="Proteomes" id="UP001243375"/>
    </source>
</evidence>
<comment type="caution">
    <text evidence="1">The sequence shown here is derived from an EMBL/GenBank/DDBJ whole genome shotgun (WGS) entry which is preliminary data.</text>
</comment>
<dbReference type="Proteomes" id="UP001243375">
    <property type="component" value="Unassembled WGS sequence"/>
</dbReference>
<keyword evidence="2" id="KW-1185">Reference proteome</keyword>
<dbReference type="EMBL" id="JASBWU010000001">
    <property type="protein sequence ID" value="KAJ9125322.1"/>
    <property type="molecule type" value="Genomic_DNA"/>
</dbReference>
<evidence type="ECO:0000313" key="1">
    <source>
        <dbReference type="EMBL" id="KAJ9125322.1"/>
    </source>
</evidence>
<organism evidence="1 2">
    <name type="scientific">Naganishia vaughanmartiniae</name>
    <dbReference type="NCBI Taxonomy" id="1424756"/>
    <lineage>
        <taxon>Eukaryota</taxon>
        <taxon>Fungi</taxon>
        <taxon>Dikarya</taxon>
        <taxon>Basidiomycota</taxon>
        <taxon>Agaricomycotina</taxon>
        <taxon>Tremellomycetes</taxon>
        <taxon>Filobasidiales</taxon>
        <taxon>Filobasidiaceae</taxon>
        <taxon>Naganishia</taxon>
    </lineage>
</organism>
<reference evidence="1" key="1">
    <citation type="submission" date="2023-04" db="EMBL/GenBank/DDBJ databases">
        <title>Draft Genome sequencing of Naganishia species isolated from polar environments using Oxford Nanopore Technology.</title>
        <authorList>
            <person name="Leo P."/>
            <person name="Venkateswaran K."/>
        </authorList>
    </citation>
    <scope>NUCLEOTIDE SEQUENCE</scope>
    <source>
        <strain evidence="1">MNA-CCFEE 5425</strain>
    </source>
</reference>
<sequence>MTGCVPKKIMWYTADMADNLRKAAAYDSLKSSCPLRTSEKNLINDKVDYHEGYASFLSKNEIQIERPDGSKYTVTAKKFIIAVGGRPTIPSDKEIPGASYGINSDGFFDIEEQPKRVAVVGAGYIAVELAGVFHSLGTETHLMIRYDKVLRTFDPMLQDVLGEHMEKTGLKVHQKTHVQKVEKTANGLLVYTDSSEQPVEVDVLLWAVGRHANTEKLGLDKAGVKINEKNGDVIADAYQNTNVENIYSIGDVSGKVLLTPVAIAAGRRLSNRLFGPPEYKDDKLSYEDIPSVVFSHPTIGSIGLTEPEAVAKYGKDDLKIYKTSFRAMSCAMLDEDHKSPTSYKLVCVGKEEKVVGLHLIGDGSDEMLQGFGVAIKMGATKADFDNCVAIHPTSSEELVTLR</sequence>
<protein>
    <submittedName>
        <fullName evidence="1">Uncharacterized protein</fullName>
    </submittedName>
</protein>
<gene>
    <name evidence="1" type="ORF">QFC22_000279</name>
</gene>